<dbReference type="EMBL" id="CAVK010000072">
    <property type="protein sequence ID" value="CCW17286.1"/>
    <property type="molecule type" value="Genomic_DNA"/>
</dbReference>
<keyword evidence="3" id="KW-1185">Reference proteome</keyword>
<comment type="caution">
    <text evidence="2">The sequence shown here is derived from an EMBL/GenBank/DDBJ whole genome shotgun (WGS) entry which is preliminary data.</text>
</comment>
<reference evidence="2 3" key="1">
    <citation type="submission" date="2013-03" db="EMBL/GenBank/DDBJ databases">
        <authorList>
            <person name="Le V."/>
        </authorList>
    </citation>
    <scope>NUCLEOTIDE SEQUENCE [LARGE SCALE GENOMIC DNA]</scope>
    <source>
        <strain evidence="2 3">BiD32</strain>
    </source>
</reference>
<feature type="region of interest" description="Disordered" evidence="1">
    <location>
        <begin position="1"/>
        <end position="25"/>
    </location>
</feature>
<gene>
    <name evidence="2" type="ORF">EBBID32_16250</name>
</gene>
<proteinExistence type="predicted"/>
<evidence type="ECO:0000256" key="1">
    <source>
        <dbReference type="SAM" id="MobiDB-lite"/>
    </source>
</evidence>
<organism evidence="2 3">
    <name type="scientific">Sphingobium indicum BiD32</name>
    <dbReference type="NCBI Taxonomy" id="1301087"/>
    <lineage>
        <taxon>Bacteria</taxon>
        <taxon>Pseudomonadati</taxon>
        <taxon>Pseudomonadota</taxon>
        <taxon>Alphaproteobacteria</taxon>
        <taxon>Sphingomonadales</taxon>
        <taxon>Sphingomonadaceae</taxon>
        <taxon>Sphingobium</taxon>
    </lineage>
</organism>
<accession>N1MJZ8</accession>
<dbReference type="Proteomes" id="UP000013201">
    <property type="component" value="Unassembled WGS sequence"/>
</dbReference>
<protein>
    <submittedName>
        <fullName evidence="2">Uncharacterized protein</fullName>
    </submittedName>
</protein>
<dbReference type="AlphaFoldDB" id="N1MJZ8"/>
<evidence type="ECO:0000313" key="2">
    <source>
        <dbReference type="EMBL" id="CCW17286.1"/>
    </source>
</evidence>
<evidence type="ECO:0000313" key="3">
    <source>
        <dbReference type="Proteomes" id="UP000013201"/>
    </source>
</evidence>
<reference evidence="3" key="2">
    <citation type="submission" date="2013-04" db="EMBL/GenBank/DDBJ databases">
        <title>Bisphenol A degrading Sphingobium sp. strain BiD32.</title>
        <authorList>
            <person name="Nielsen J.L."/>
            <person name="Zhou N.A."/>
            <person name="Kjeldal H."/>
        </authorList>
    </citation>
    <scope>NUCLEOTIDE SEQUENCE [LARGE SCALE GENOMIC DNA]</scope>
    <source>
        <strain evidence="3">BiD32</strain>
    </source>
</reference>
<name>N1MJZ8_9SPHN</name>
<sequence length="61" mass="6582">MIGMRRAKTHGGAPVPGSAKRPDKINKFLGWSVGGKRHELAPDYPLTPFSALPLSKDEPQA</sequence>